<dbReference type="OrthoDB" id="1269635at2"/>
<dbReference type="AlphaFoldDB" id="A0A434A2Y1"/>
<keyword evidence="2" id="KW-1185">Reference proteome</keyword>
<gene>
    <name evidence="1" type="ORF">D0817_20205</name>
</gene>
<dbReference type="InterPro" id="IPR005564">
    <property type="entry name" value="Major_capsid_GpE"/>
</dbReference>
<evidence type="ECO:0000313" key="2">
    <source>
        <dbReference type="Proteomes" id="UP000288102"/>
    </source>
</evidence>
<reference evidence="2" key="1">
    <citation type="journal article" date="2019" name="Syst. Appl. Microbiol.">
        <title>Flavobacterium circumlabens sp. nov. and Flavobacterium cupreum sp. nov., two psychrotrophic species isolated from Antarctic environmental samples.</title>
        <authorList>
            <person name="Kralova S."/>
            <person name="Busse H.-J."/>
            <person name="Svec P."/>
            <person name="Maslanova I."/>
            <person name="Stankova E."/>
            <person name="Bartak M."/>
            <person name="Sedlacek I."/>
        </authorList>
    </citation>
    <scope>NUCLEOTIDE SEQUENCE [LARGE SCALE GENOMIC DNA]</scope>
    <source>
        <strain evidence="2">CCM 8825</strain>
    </source>
</reference>
<organism evidence="1 2">
    <name type="scientific">Flavobacterium cupreum</name>
    <dbReference type="NCBI Taxonomy" id="2133766"/>
    <lineage>
        <taxon>Bacteria</taxon>
        <taxon>Pseudomonadati</taxon>
        <taxon>Bacteroidota</taxon>
        <taxon>Flavobacteriia</taxon>
        <taxon>Flavobacteriales</taxon>
        <taxon>Flavobacteriaceae</taxon>
        <taxon>Flavobacterium</taxon>
    </lineage>
</organism>
<dbReference type="InterPro" id="IPR053738">
    <property type="entry name" value="Lambda_capsid_assembly"/>
</dbReference>
<dbReference type="Gene3D" id="3.90.1690.10">
    <property type="entry name" value="phage-related protein like domain"/>
    <property type="match status" value="1"/>
</dbReference>
<proteinExistence type="predicted"/>
<name>A0A434A2Y1_9FLAO</name>
<accession>A0A434A2Y1</accession>
<dbReference type="EMBL" id="QWDM01000015">
    <property type="protein sequence ID" value="RUT68685.1"/>
    <property type="molecule type" value="Genomic_DNA"/>
</dbReference>
<comment type="caution">
    <text evidence="1">The sequence shown here is derived from an EMBL/GenBank/DDBJ whole genome shotgun (WGS) entry which is preliminary data.</text>
</comment>
<dbReference type="Proteomes" id="UP000288102">
    <property type="component" value="Unassembled WGS sequence"/>
</dbReference>
<dbReference type="Pfam" id="PF03864">
    <property type="entry name" value="Phage_cap_E"/>
    <property type="match status" value="1"/>
</dbReference>
<evidence type="ECO:0000313" key="1">
    <source>
        <dbReference type="EMBL" id="RUT68685.1"/>
    </source>
</evidence>
<protein>
    <recommendedName>
        <fullName evidence="3">Major capsid protein E</fullName>
    </recommendedName>
</protein>
<dbReference type="RefSeq" id="WP_127340125.1">
    <property type="nucleotide sequence ID" value="NZ_QWDM01000015.1"/>
</dbReference>
<sequence>MNQSLFVQFIAYFKAIAKTIEEKVNGKKTELTYLYKEMLTEELSVDLQWKSLTVNSNIVAADVVALDSALPLKKRDSFGAASGDIPKMGMKLQLTEKQMTDIDVLKARNVETAVLVDKIFQDQVKCTMGVHEKLEFIFLQGLSTGVGLVEDENNVGTGVRVDYGYLSANKFGASVVWSDPNSKPIDDINRIKKIARSKGDVVKLMYMSDTAFDKFASNQQTREQYAFSQNFVGSAIPVPDIEQVNSMMQRKFGLSIVIVDRTVTTERDGVRTVNTPWAVNNIIFLTSPKVGKLAYGILAEETRKSPKVMYEKSGSFILLKKWSTEEPFAEFTSSQALVLPVINNVSSIYLLNSEEAVADSQTEGDANFNYKTINYTKTSVISAINLATGKATAKANNTDVTLQKYINELSDEQVLVFEANIVAA</sequence>
<evidence type="ECO:0008006" key="3">
    <source>
        <dbReference type="Google" id="ProtNLM"/>
    </source>
</evidence>